<dbReference type="InParanoid" id="G9NBE3"/>
<evidence type="ECO:0000313" key="3">
    <source>
        <dbReference type="EMBL" id="EHK16148.1"/>
    </source>
</evidence>
<proteinExistence type="predicted"/>
<dbReference type="EMBL" id="ABDF02000091">
    <property type="protein sequence ID" value="EHK16148.1"/>
    <property type="molecule type" value="Genomic_DNA"/>
</dbReference>
<feature type="domain" description="Nucleoside phosphorylase" evidence="2">
    <location>
        <begin position="959"/>
        <end position="1247"/>
    </location>
</feature>
<dbReference type="RefSeq" id="XP_013950345.1">
    <property type="nucleotide sequence ID" value="XM_014094870.1"/>
</dbReference>
<name>G9NBE3_HYPVG</name>
<feature type="non-terminal residue" evidence="3">
    <location>
        <position position="1"/>
    </location>
</feature>
<dbReference type="InterPro" id="IPR053137">
    <property type="entry name" value="NLR-like"/>
</dbReference>
<gene>
    <name evidence="3" type="ORF">TRIVIDRAFT_132203</name>
</gene>
<dbReference type="STRING" id="413071.G9NBE3"/>
<sequence length="1250" mass="139467">GAAQSPQEPAEQDADDAATEYSNASTTFSRQKSYIRELANDLFSKISLLNADESTVRRVSAILPELLKAFALKVGHDAPTQQHRDVMAFVHKHRRKIATAFTDISLKQDEEESERGTSDSDGMDLEELMSRWFKKESIEEVEREEEQGYLGLDALSLEDEEHEGGLESWLLSYREFIFGTEAYEWLLARLRREIRLISTEPDTIQTIRDKVLSSLPTIHKISKKVSLQSCSARFELDWDILGFFKSQGYSNKPDQVFESVITLTGLCYDAQAATCAQYIHQTWPLTGEAILQLVKEVLRGREGHLHSCKTSDGTTLTAWTSRSKFIVEANGVAVSLAETIEQLAWLGAALRTSPRQSGLVYCTPVITNILQKTAQSQSSSTDITCEIGFTIEEVPKPLSGANGQCWHDIFRNPVVVRGYPIPQRSERETGLEISLNVMAGLARTQHVDQFKEKAYIKGFSTMLVPVKQSDGILYWHLIYKKDGSRISYVDDYIDQEQHFNSLDLENLRHILGWCSEAKFYAGSAQASHPNTYSRLPKPHEGCALAKTRVSTGRMIIGGPAFSIGSKDTPAHVSRNGYIPRLEWISTKFILLWDEDDKRGWLVNGTSALLHVLRASLEYSSKGKFKSALLCKSEDLEESPTPFTADSAVDVLINPNNRNLKLYREGDGYLFLESLIERFYNILEKFIDHQVDITGECSRNLNDKPRRYLEGWDFEDLAKKQDPLYPCVATLGDAGKGWVDFTRAIHAVTLIGRGFGDIIKPAGANFCEYWAELPKQKYYIASCLSDLVEVMREHGSRDNGHLRLSDNLIWHTPTTVFASCQCKGVLGGDHCEPVQTFFPLSLCTRLLPRKHQIQKGNGAVIFGYNSYFSWNWGDTGNPQQGELDEEASASDIAKMETDLPKDSGIGSSLAWSDSEGQLSSRSRSSNRRSKRVPGESHSHITTQDSLAFVKRKWYDRDDYKVGIICALPKELMAVRALFDDDHGNPPALPFDINQYSLGVMEQHWVVAACLPNGEYGTNSAAVVAANMRRSFESIRFCLLVGIAGGVPSEDNDIRLGDVVVSKSTGNCSGVIQYDLGKEKEGKPFERTGSLPPPPRVLNSAVSSLCSDPTLSSDPLAPYLRAIHARLKEFPKYNRPETPDLLFQTACAECVARQVSREMCSHVPRRVPRHTASPVIHYGLIASGNRVVKDAVIRDRLAKDGVLCIEMEAAGVFSTVDCLVIRGICDYCDVQKNDDWQEYAAAAAAAYAKLLL</sequence>
<feature type="region of interest" description="Disordered" evidence="1">
    <location>
        <begin position="905"/>
        <end position="937"/>
    </location>
</feature>
<keyword evidence="4" id="KW-1185">Reference proteome</keyword>
<reference evidence="3 4" key="1">
    <citation type="journal article" date="2011" name="Genome Biol.">
        <title>Comparative genome sequence analysis underscores mycoparasitism as the ancestral life style of Trichoderma.</title>
        <authorList>
            <person name="Kubicek C.P."/>
            <person name="Herrera-Estrella A."/>
            <person name="Seidl-Seiboth V."/>
            <person name="Martinez D.A."/>
            <person name="Druzhinina I.S."/>
            <person name="Thon M."/>
            <person name="Zeilinger S."/>
            <person name="Casas-Flores S."/>
            <person name="Horwitz B.A."/>
            <person name="Mukherjee P.K."/>
            <person name="Mukherjee M."/>
            <person name="Kredics L."/>
            <person name="Alcaraz L.D."/>
            <person name="Aerts A."/>
            <person name="Antal Z."/>
            <person name="Atanasova L."/>
            <person name="Cervantes-Badillo M.G."/>
            <person name="Challacombe J."/>
            <person name="Chertkov O."/>
            <person name="McCluskey K."/>
            <person name="Coulpier F."/>
            <person name="Deshpande N."/>
            <person name="von Doehren H."/>
            <person name="Ebbole D.J."/>
            <person name="Esquivel-Naranjo E.U."/>
            <person name="Fekete E."/>
            <person name="Flipphi M."/>
            <person name="Glaser F."/>
            <person name="Gomez-Rodriguez E.Y."/>
            <person name="Gruber S."/>
            <person name="Han C."/>
            <person name="Henrissat B."/>
            <person name="Hermosa R."/>
            <person name="Hernandez-Onate M."/>
            <person name="Karaffa L."/>
            <person name="Kosti I."/>
            <person name="Le Crom S."/>
            <person name="Lindquist E."/>
            <person name="Lucas S."/>
            <person name="Luebeck M."/>
            <person name="Luebeck P.S."/>
            <person name="Margeot A."/>
            <person name="Metz B."/>
            <person name="Misra M."/>
            <person name="Nevalainen H."/>
            <person name="Omann M."/>
            <person name="Packer N."/>
            <person name="Perrone G."/>
            <person name="Uresti-Rivera E.E."/>
            <person name="Salamov A."/>
            <person name="Schmoll M."/>
            <person name="Seiboth B."/>
            <person name="Shapiro H."/>
            <person name="Sukno S."/>
            <person name="Tamayo-Ramos J.A."/>
            <person name="Tisch D."/>
            <person name="Wiest A."/>
            <person name="Wilkinson H.H."/>
            <person name="Zhang M."/>
            <person name="Coutinho P.M."/>
            <person name="Kenerley C.M."/>
            <person name="Monte E."/>
            <person name="Baker S.E."/>
            <person name="Grigoriev I.V."/>
        </authorList>
    </citation>
    <scope>NUCLEOTIDE SEQUENCE [LARGE SCALE GENOMIC DNA]</scope>
    <source>
        <strain evidence="4">Gv29-8 / FGSC 10586</strain>
    </source>
</reference>
<evidence type="ECO:0000256" key="1">
    <source>
        <dbReference type="SAM" id="MobiDB-lite"/>
    </source>
</evidence>
<dbReference type="InterPro" id="IPR035994">
    <property type="entry name" value="Nucleoside_phosphorylase_sf"/>
</dbReference>
<protein>
    <recommendedName>
        <fullName evidence="2">Nucleoside phosphorylase domain-containing protein</fullName>
    </recommendedName>
</protein>
<accession>G9NBE3</accession>
<dbReference type="OMA" id="ANGQCWH"/>
<feature type="compositionally biased region" description="Polar residues" evidence="1">
    <location>
        <begin position="905"/>
        <end position="917"/>
    </location>
</feature>
<dbReference type="GeneID" id="25787553"/>
<dbReference type="VEuPathDB" id="FungiDB:TRIVIDRAFT_132203"/>
<dbReference type="Gene3D" id="3.40.50.1580">
    <property type="entry name" value="Nucleoside phosphorylase domain"/>
    <property type="match status" value="1"/>
</dbReference>
<dbReference type="InterPro" id="IPR000845">
    <property type="entry name" value="Nucleoside_phosphorylase_d"/>
</dbReference>
<evidence type="ECO:0000313" key="4">
    <source>
        <dbReference type="Proteomes" id="UP000007115"/>
    </source>
</evidence>
<organism evidence="3 4">
    <name type="scientific">Hypocrea virens (strain Gv29-8 / FGSC 10586)</name>
    <name type="common">Gliocladium virens</name>
    <name type="synonym">Trichoderma virens</name>
    <dbReference type="NCBI Taxonomy" id="413071"/>
    <lineage>
        <taxon>Eukaryota</taxon>
        <taxon>Fungi</taxon>
        <taxon>Dikarya</taxon>
        <taxon>Ascomycota</taxon>
        <taxon>Pezizomycotina</taxon>
        <taxon>Sordariomycetes</taxon>
        <taxon>Hypocreomycetidae</taxon>
        <taxon>Hypocreales</taxon>
        <taxon>Hypocreaceae</taxon>
        <taxon>Trichoderma</taxon>
    </lineage>
</organism>
<dbReference type="GO" id="GO:0003824">
    <property type="term" value="F:catalytic activity"/>
    <property type="evidence" value="ECO:0007669"/>
    <property type="project" value="InterPro"/>
</dbReference>
<feature type="region of interest" description="Disordered" evidence="1">
    <location>
        <begin position="1"/>
        <end position="24"/>
    </location>
</feature>
<dbReference type="AlphaFoldDB" id="G9NBE3"/>
<dbReference type="GO" id="GO:0009116">
    <property type="term" value="P:nucleoside metabolic process"/>
    <property type="evidence" value="ECO:0007669"/>
    <property type="project" value="InterPro"/>
</dbReference>
<dbReference type="PANTHER" id="PTHR46082:SF11">
    <property type="entry name" value="AAA+ ATPASE DOMAIN-CONTAINING PROTEIN-RELATED"/>
    <property type="match status" value="1"/>
</dbReference>
<evidence type="ECO:0000259" key="2">
    <source>
        <dbReference type="Pfam" id="PF01048"/>
    </source>
</evidence>
<feature type="non-terminal residue" evidence="3">
    <location>
        <position position="1250"/>
    </location>
</feature>
<dbReference type="eggNOG" id="ENOG502RR6X">
    <property type="taxonomic scope" value="Eukaryota"/>
</dbReference>
<comment type="caution">
    <text evidence="3">The sequence shown here is derived from an EMBL/GenBank/DDBJ whole genome shotgun (WGS) entry which is preliminary data.</text>
</comment>
<dbReference type="Proteomes" id="UP000007115">
    <property type="component" value="Unassembled WGS sequence"/>
</dbReference>
<dbReference type="OrthoDB" id="5142866at2759"/>
<dbReference type="SUPFAM" id="SSF53167">
    <property type="entry name" value="Purine and uridine phosphorylases"/>
    <property type="match status" value="1"/>
</dbReference>
<dbReference type="HOGENOM" id="CLU_002072_2_2_1"/>
<dbReference type="Pfam" id="PF01048">
    <property type="entry name" value="PNP_UDP_1"/>
    <property type="match status" value="1"/>
</dbReference>
<dbReference type="PANTHER" id="PTHR46082">
    <property type="entry name" value="ATP/GTP-BINDING PROTEIN-RELATED"/>
    <property type="match status" value="1"/>
</dbReference>